<keyword evidence="2 3" id="KW-0040">ANK repeat</keyword>
<dbReference type="Pfam" id="PF12796">
    <property type="entry name" value="Ank_2"/>
    <property type="match status" value="1"/>
</dbReference>
<sequence length="120" mass="13019">MRIPFTHGGTLLHVAARRNLTGLCSWLLRCGADVNRTDILGRTALHHAVRDGAADAARFLIAQGADLDAKDWQCRTPLYLAESDDDEALARVIREEISLRHGQRVKAVHQALAGKAGDAG</sequence>
<dbReference type="PANTHER" id="PTHR24173:SF74">
    <property type="entry name" value="ANKYRIN REPEAT DOMAIN-CONTAINING PROTEIN 16"/>
    <property type="match status" value="1"/>
</dbReference>
<evidence type="ECO:0008006" key="6">
    <source>
        <dbReference type="Google" id="ProtNLM"/>
    </source>
</evidence>
<evidence type="ECO:0000256" key="2">
    <source>
        <dbReference type="ARBA" id="ARBA00023043"/>
    </source>
</evidence>
<evidence type="ECO:0000256" key="1">
    <source>
        <dbReference type="ARBA" id="ARBA00022737"/>
    </source>
</evidence>
<dbReference type="PROSITE" id="PS50088">
    <property type="entry name" value="ANK_REPEAT"/>
    <property type="match status" value="2"/>
</dbReference>
<dbReference type="InterPro" id="IPR036770">
    <property type="entry name" value="Ankyrin_rpt-contain_sf"/>
</dbReference>
<dbReference type="SUPFAM" id="SSF48403">
    <property type="entry name" value="Ankyrin repeat"/>
    <property type="match status" value="1"/>
</dbReference>
<dbReference type="EMBL" id="BMOV01000003">
    <property type="protein sequence ID" value="GGO10328.1"/>
    <property type="molecule type" value="Genomic_DNA"/>
</dbReference>
<keyword evidence="1" id="KW-0677">Repeat</keyword>
<feature type="repeat" description="ANK" evidence="3">
    <location>
        <begin position="7"/>
        <end position="39"/>
    </location>
</feature>
<accession>A0ABQ2LCK1</accession>
<reference evidence="5" key="1">
    <citation type="journal article" date="2019" name="Int. J. Syst. Evol. Microbiol.">
        <title>The Global Catalogue of Microorganisms (GCM) 10K type strain sequencing project: providing services to taxonomists for standard genome sequencing and annotation.</title>
        <authorList>
            <consortium name="The Broad Institute Genomics Platform"/>
            <consortium name="The Broad Institute Genome Sequencing Center for Infectious Disease"/>
            <person name="Wu L."/>
            <person name="Ma J."/>
        </authorList>
    </citation>
    <scope>NUCLEOTIDE SEQUENCE [LARGE SCALE GENOMIC DNA]</scope>
    <source>
        <strain evidence="5">JCM 17843</strain>
    </source>
</reference>
<gene>
    <name evidence="4" type="ORF">GCM10007972_12960</name>
</gene>
<evidence type="ECO:0000313" key="4">
    <source>
        <dbReference type="EMBL" id="GGO10328.1"/>
    </source>
</evidence>
<keyword evidence="5" id="KW-1185">Reference proteome</keyword>
<dbReference type="InterPro" id="IPR002110">
    <property type="entry name" value="Ankyrin_rpt"/>
</dbReference>
<dbReference type="Gene3D" id="1.25.40.20">
    <property type="entry name" value="Ankyrin repeat-containing domain"/>
    <property type="match status" value="1"/>
</dbReference>
<organism evidence="4 5">
    <name type="scientific">Iodidimonas muriae</name>
    <dbReference type="NCBI Taxonomy" id="261467"/>
    <lineage>
        <taxon>Bacteria</taxon>
        <taxon>Pseudomonadati</taxon>
        <taxon>Pseudomonadota</taxon>
        <taxon>Alphaproteobacteria</taxon>
        <taxon>Iodidimonadales</taxon>
        <taxon>Iodidimonadaceae</taxon>
        <taxon>Iodidimonas</taxon>
    </lineage>
</organism>
<name>A0ABQ2LCK1_9PROT</name>
<dbReference type="Proteomes" id="UP000602381">
    <property type="component" value="Unassembled WGS sequence"/>
</dbReference>
<dbReference type="PANTHER" id="PTHR24173">
    <property type="entry name" value="ANKYRIN REPEAT CONTAINING"/>
    <property type="match status" value="1"/>
</dbReference>
<proteinExistence type="predicted"/>
<feature type="repeat" description="ANK" evidence="3">
    <location>
        <begin position="40"/>
        <end position="72"/>
    </location>
</feature>
<protein>
    <recommendedName>
        <fullName evidence="6">Ankyrin repeat domain-containing protein</fullName>
    </recommendedName>
</protein>
<dbReference type="SMART" id="SM00248">
    <property type="entry name" value="ANK"/>
    <property type="match status" value="2"/>
</dbReference>
<evidence type="ECO:0000313" key="5">
    <source>
        <dbReference type="Proteomes" id="UP000602381"/>
    </source>
</evidence>
<dbReference type="PROSITE" id="PS50297">
    <property type="entry name" value="ANK_REP_REGION"/>
    <property type="match status" value="2"/>
</dbReference>
<dbReference type="RefSeq" id="WP_150004852.1">
    <property type="nucleotide sequence ID" value="NZ_BMOV01000003.1"/>
</dbReference>
<comment type="caution">
    <text evidence="4">The sequence shown here is derived from an EMBL/GenBank/DDBJ whole genome shotgun (WGS) entry which is preliminary data.</text>
</comment>
<evidence type="ECO:0000256" key="3">
    <source>
        <dbReference type="PROSITE-ProRule" id="PRU00023"/>
    </source>
</evidence>